<keyword evidence="6" id="KW-1185">Reference proteome</keyword>
<dbReference type="Proteomes" id="UP001501352">
    <property type="component" value="Unassembled WGS sequence"/>
</dbReference>
<protein>
    <submittedName>
        <fullName evidence="5">TlyA family rRNA (Cytidine-2'-O)-methyltransferase</fullName>
    </submittedName>
</protein>
<dbReference type="NCBIfam" id="TIGR00478">
    <property type="entry name" value="tly"/>
    <property type="match status" value="1"/>
</dbReference>
<evidence type="ECO:0000256" key="3">
    <source>
        <dbReference type="PROSITE-ProRule" id="PRU00182"/>
    </source>
</evidence>
<comment type="similarity">
    <text evidence="2">Belongs to the TlyA family.</text>
</comment>
<dbReference type="InterPro" id="IPR002942">
    <property type="entry name" value="S4_RNA-bd"/>
</dbReference>
<dbReference type="PIRSF" id="PIRSF005578">
    <property type="entry name" value="TlyA"/>
    <property type="match status" value="1"/>
</dbReference>
<proteinExistence type="inferred from homology"/>
<dbReference type="PROSITE" id="PS50889">
    <property type="entry name" value="S4"/>
    <property type="match status" value="1"/>
</dbReference>
<dbReference type="InterPro" id="IPR029063">
    <property type="entry name" value="SAM-dependent_MTases_sf"/>
</dbReference>
<sequence length="244" mass="25873">MRLDQLLVARGLAESRARAKAAIEAGGVTIDGVPARNASQSVADNADITFVEAHRFVGRAALKLDHALTLWSVVVDGRTVLDVGASTGGFTEVCLERGAERVFAVDVGQGQLHARIAADPRVTNLEKTDARDLSPALIPDAPQLIVCDASFIGLAKVLPAALSLAAPDADLVTLVKPQFEMDSRADIGRGGVVKDAEARQAALDRVSTWLESIDWSVQATAESPITGGDGNVEYLLWARSRLER</sequence>
<dbReference type="SMART" id="SM00363">
    <property type="entry name" value="S4"/>
    <property type="match status" value="1"/>
</dbReference>
<evidence type="ECO:0000256" key="2">
    <source>
        <dbReference type="ARBA" id="ARBA00029460"/>
    </source>
</evidence>
<name>A0ABP3S649_9CAUL</name>
<evidence type="ECO:0000259" key="4">
    <source>
        <dbReference type="SMART" id="SM00363"/>
    </source>
</evidence>
<dbReference type="RefSeq" id="WP_343793220.1">
    <property type="nucleotide sequence ID" value="NZ_BAAAGA010000005.1"/>
</dbReference>
<dbReference type="Pfam" id="PF01728">
    <property type="entry name" value="FtsJ"/>
    <property type="match status" value="1"/>
</dbReference>
<dbReference type="InterPro" id="IPR047048">
    <property type="entry name" value="TlyA"/>
</dbReference>
<dbReference type="PANTHER" id="PTHR32319:SF0">
    <property type="entry name" value="BACTERIAL HEMOLYSIN-LIKE PROTEIN"/>
    <property type="match status" value="1"/>
</dbReference>
<dbReference type="InterPro" id="IPR002877">
    <property type="entry name" value="RNA_MeTrfase_FtsJ_dom"/>
</dbReference>
<dbReference type="Gene3D" id="3.40.50.150">
    <property type="entry name" value="Vaccinia Virus protein VP39"/>
    <property type="match status" value="1"/>
</dbReference>
<evidence type="ECO:0000313" key="6">
    <source>
        <dbReference type="Proteomes" id="UP001501352"/>
    </source>
</evidence>
<dbReference type="InterPro" id="IPR036986">
    <property type="entry name" value="S4_RNA-bd_sf"/>
</dbReference>
<dbReference type="Gene3D" id="3.10.290.10">
    <property type="entry name" value="RNA-binding S4 domain"/>
    <property type="match status" value="1"/>
</dbReference>
<keyword evidence="1 3" id="KW-0694">RNA-binding</keyword>
<dbReference type="SUPFAM" id="SSF55174">
    <property type="entry name" value="Alpha-L RNA-binding motif"/>
    <property type="match status" value="1"/>
</dbReference>
<dbReference type="Pfam" id="PF01479">
    <property type="entry name" value="S4"/>
    <property type="match status" value="1"/>
</dbReference>
<comment type="caution">
    <text evidence="5">The sequence shown here is derived from an EMBL/GenBank/DDBJ whole genome shotgun (WGS) entry which is preliminary data.</text>
</comment>
<gene>
    <name evidence="5" type="ORF">GCM10009422_19550</name>
</gene>
<accession>A0ABP3S649</accession>
<dbReference type="PANTHER" id="PTHR32319">
    <property type="entry name" value="BACTERIAL HEMOLYSIN-LIKE PROTEIN"/>
    <property type="match status" value="1"/>
</dbReference>
<dbReference type="CDD" id="cd00165">
    <property type="entry name" value="S4"/>
    <property type="match status" value="1"/>
</dbReference>
<dbReference type="SUPFAM" id="SSF53335">
    <property type="entry name" value="S-adenosyl-L-methionine-dependent methyltransferases"/>
    <property type="match status" value="1"/>
</dbReference>
<reference evidence="6" key="1">
    <citation type="journal article" date="2019" name="Int. J. Syst. Evol. Microbiol.">
        <title>The Global Catalogue of Microorganisms (GCM) 10K type strain sequencing project: providing services to taxonomists for standard genome sequencing and annotation.</title>
        <authorList>
            <consortium name="The Broad Institute Genomics Platform"/>
            <consortium name="The Broad Institute Genome Sequencing Center for Infectious Disease"/>
            <person name="Wu L."/>
            <person name="Ma J."/>
        </authorList>
    </citation>
    <scope>NUCLEOTIDE SEQUENCE [LARGE SCALE GENOMIC DNA]</scope>
    <source>
        <strain evidence="6">JCM 12928</strain>
    </source>
</reference>
<dbReference type="CDD" id="cd02440">
    <property type="entry name" value="AdoMet_MTases"/>
    <property type="match status" value="1"/>
</dbReference>
<feature type="domain" description="RNA-binding S4" evidence="4">
    <location>
        <begin position="1"/>
        <end position="63"/>
    </location>
</feature>
<evidence type="ECO:0000313" key="5">
    <source>
        <dbReference type="EMBL" id="GAA0623556.1"/>
    </source>
</evidence>
<evidence type="ECO:0000256" key="1">
    <source>
        <dbReference type="ARBA" id="ARBA00022884"/>
    </source>
</evidence>
<dbReference type="EMBL" id="BAAAGA010000005">
    <property type="protein sequence ID" value="GAA0623556.1"/>
    <property type="molecule type" value="Genomic_DNA"/>
</dbReference>
<dbReference type="InterPro" id="IPR004538">
    <property type="entry name" value="Hemolysin_A/TlyA"/>
</dbReference>
<organism evidence="5 6">
    <name type="scientific">Brevundimonas kwangchunensis</name>
    <dbReference type="NCBI Taxonomy" id="322163"/>
    <lineage>
        <taxon>Bacteria</taxon>
        <taxon>Pseudomonadati</taxon>
        <taxon>Pseudomonadota</taxon>
        <taxon>Alphaproteobacteria</taxon>
        <taxon>Caulobacterales</taxon>
        <taxon>Caulobacteraceae</taxon>
        <taxon>Brevundimonas</taxon>
    </lineage>
</organism>